<protein>
    <submittedName>
        <fullName evidence="2">C-type lectin domain-containing protein</fullName>
    </submittedName>
</protein>
<evidence type="ECO:0000313" key="2">
    <source>
        <dbReference type="WBParaSite" id="SPAL_0000960800.1"/>
    </source>
</evidence>
<proteinExistence type="predicted"/>
<evidence type="ECO:0000313" key="1">
    <source>
        <dbReference type="Proteomes" id="UP000046392"/>
    </source>
</evidence>
<name>A0A0N5BUT9_STREA</name>
<sequence>MSVNLTDSTKRCAFMNGIWYPNACILKKQFMCQSHKFMDLFDPNLSKGRTLPPVAGYSTYIYDNYSQSNSQAGTLQNMMLAQITSTRSITGDTALANTQIHVLYNGTMYAATNS</sequence>
<dbReference type="AlphaFoldDB" id="A0A0N5BUT9"/>
<dbReference type="WBParaSite" id="SPAL_0000960800.1">
    <property type="protein sequence ID" value="SPAL_0000960800.1"/>
    <property type="gene ID" value="SPAL_0000960800"/>
</dbReference>
<dbReference type="Proteomes" id="UP000046392">
    <property type="component" value="Unplaced"/>
</dbReference>
<accession>A0A0N5BUT9</accession>
<reference evidence="2" key="1">
    <citation type="submission" date="2017-02" db="UniProtKB">
        <authorList>
            <consortium name="WormBaseParasite"/>
        </authorList>
    </citation>
    <scope>IDENTIFICATION</scope>
</reference>
<organism evidence="1 2">
    <name type="scientific">Strongyloides papillosus</name>
    <name type="common">Intestinal threadworm</name>
    <dbReference type="NCBI Taxonomy" id="174720"/>
    <lineage>
        <taxon>Eukaryota</taxon>
        <taxon>Metazoa</taxon>
        <taxon>Ecdysozoa</taxon>
        <taxon>Nematoda</taxon>
        <taxon>Chromadorea</taxon>
        <taxon>Rhabditida</taxon>
        <taxon>Tylenchina</taxon>
        <taxon>Panagrolaimomorpha</taxon>
        <taxon>Strongyloidoidea</taxon>
        <taxon>Strongyloididae</taxon>
        <taxon>Strongyloides</taxon>
    </lineage>
</organism>
<keyword evidence="1" id="KW-1185">Reference proteome</keyword>